<protein>
    <submittedName>
        <fullName evidence="2">Uncharacterized protein</fullName>
    </submittedName>
</protein>
<dbReference type="Proteomes" id="UP001597176">
    <property type="component" value="Unassembled WGS sequence"/>
</dbReference>
<sequence length="108" mass="10751">MGLDAGRAFQPSPSKSTVRVDATTTTSRTALPAFAGGQVRVTGGLGDCRLTFGDSTVTAATPAVGNPGSMLIKAGSVEVFTVPPGTTHVAVKTDTATASIELTPGFGL</sequence>
<keyword evidence="3" id="KW-1185">Reference proteome</keyword>
<evidence type="ECO:0000313" key="2">
    <source>
        <dbReference type="EMBL" id="MFD1303510.1"/>
    </source>
</evidence>
<feature type="compositionally biased region" description="Polar residues" evidence="1">
    <location>
        <begin position="11"/>
        <end position="22"/>
    </location>
</feature>
<organism evidence="2 3">
    <name type="scientific">Methylobacterium marchantiae</name>
    <dbReference type="NCBI Taxonomy" id="600331"/>
    <lineage>
        <taxon>Bacteria</taxon>
        <taxon>Pseudomonadati</taxon>
        <taxon>Pseudomonadota</taxon>
        <taxon>Alphaproteobacteria</taxon>
        <taxon>Hyphomicrobiales</taxon>
        <taxon>Methylobacteriaceae</taxon>
        <taxon>Methylobacterium</taxon>
    </lineage>
</organism>
<accession>A0ABW3X2S5</accession>
<feature type="region of interest" description="Disordered" evidence="1">
    <location>
        <begin position="1"/>
        <end position="22"/>
    </location>
</feature>
<proteinExistence type="predicted"/>
<gene>
    <name evidence="2" type="ORF">ACFQ4G_18210</name>
</gene>
<dbReference type="EMBL" id="JBHTND010000030">
    <property type="protein sequence ID" value="MFD1303510.1"/>
    <property type="molecule type" value="Genomic_DNA"/>
</dbReference>
<comment type="caution">
    <text evidence="2">The sequence shown here is derived from an EMBL/GenBank/DDBJ whole genome shotgun (WGS) entry which is preliminary data.</text>
</comment>
<name>A0ABW3X2S5_9HYPH</name>
<reference evidence="3" key="1">
    <citation type="journal article" date="2019" name="Int. J. Syst. Evol. Microbiol.">
        <title>The Global Catalogue of Microorganisms (GCM) 10K type strain sequencing project: providing services to taxonomists for standard genome sequencing and annotation.</title>
        <authorList>
            <consortium name="The Broad Institute Genomics Platform"/>
            <consortium name="The Broad Institute Genome Sequencing Center for Infectious Disease"/>
            <person name="Wu L."/>
            <person name="Ma J."/>
        </authorList>
    </citation>
    <scope>NUCLEOTIDE SEQUENCE [LARGE SCALE GENOMIC DNA]</scope>
    <source>
        <strain evidence="3">CCUG 56108</strain>
    </source>
</reference>
<dbReference type="RefSeq" id="WP_238208524.1">
    <property type="nucleotide sequence ID" value="NZ_JBHTND010000030.1"/>
</dbReference>
<evidence type="ECO:0000256" key="1">
    <source>
        <dbReference type="SAM" id="MobiDB-lite"/>
    </source>
</evidence>
<evidence type="ECO:0000313" key="3">
    <source>
        <dbReference type="Proteomes" id="UP001597176"/>
    </source>
</evidence>